<evidence type="ECO:0000313" key="59">
    <source>
        <dbReference type="Proteomes" id="UP000034047"/>
    </source>
</evidence>
<evidence type="ECO:0000313" key="77">
    <source>
        <dbReference type="Proteomes" id="UP000034577"/>
    </source>
</evidence>
<evidence type="ECO:0000313" key="56">
    <source>
        <dbReference type="Proteomes" id="UP000034001"/>
    </source>
</evidence>
<dbReference type="EMBL" id="JJQH01000186">
    <property type="protein sequence ID" value="KKH34891.1"/>
    <property type="molecule type" value="Genomic_DNA"/>
</dbReference>
<evidence type="ECO:0000313" key="15">
    <source>
        <dbReference type="EMBL" id="KKG77533.1"/>
    </source>
</evidence>
<dbReference type="Proteomes" id="UP000034668">
    <property type="component" value="Unassembled WGS sequence"/>
</dbReference>
<dbReference type="EMBL" id="JJQK01000144">
    <property type="protein sequence ID" value="KKH50951.1"/>
    <property type="molecule type" value="Genomic_DNA"/>
</dbReference>
<gene>
    <name evidence="48" type="ORF">DKM28_11450</name>
    <name evidence="7" type="ORF">DU30_12860</name>
    <name evidence="3" type="ORF">DU31_19280</name>
    <name evidence="4" type="ORF">DU34_06435</name>
    <name evidence="8" type="ORF">DU35_11200</name>
    <name evidence="12" type="ORF">DU36_04525</name>
    <name evidence="27" type="ORF">DU37_16775</name>
    <name evidence="11" type="ORF">DU38_05445</name>
    <name evidence="10" type="ORF">DU39_05300</name>
    <name evidence="2" type="ORF">DU40_15365</name>
    <name evidence="9" type="ORF">DU41_15945</name>
    <name evidence="21" type="ORF">DU42_12960</name>
    <name evidence="15" type="ORF">DU43_14060</name>
    <name evidence="23" type="ORF">DU44_15405</name>
    <name evidence="14" type="ORF">DU46_03630</name>
    <name evidence="1" type="ORF">DU47_14915</name>
    <name evidence="22" type="ORF">DU48_15715</name>
    <name evidence="6" type="ORF">DU49_04475</name>
    <name evidence="28" type="ORF">DU50_18955</name>
    <name evidence="19" type="ORF">DU51_19315</name>
    <name evidence="5" type="ORF">DU52_17920</name>
    <name evidence="29" type="ORF">DU54_15030</name>
    <name evidence="17" type="ORF">DU57_12660</name>
    <name evidence="26" type="ORF">DU58_02830</name>
    <name evidence="16" type="ORF">DU59_19430</name>
    <name evidence="25" type="ORF">DU60_08280</name>
    <name evidence="18" type="ORF">DU61_00860</name>
    <name evidence="20" type="ORF">DU62_02670</name>
    <name evidence="13" type="ORF">DU63_06560</name>
    <name evidence="24" type="ORF">DU65_16480</name>
    <name evidence="30" type="ORF">DU71_12695</name>
    <name evidence="31" type="ORF">DU72_12210</name>
    <name evidence="35" type="ORF">DU73_19740</name>
    <name evidence="33" type="ORF">DU74_05405</name>
    <name evidence="37" type="ORF">DU75_19810</name>
    <name evidence="34" type="ORF">DU76_19020</name>
    <name evidence="39" type="ORF">DU77_15890</name>
    <name evidence="38" type="ORF">DU78_00140</name>
    <name evidence="44" type="ORF">DU79_01435</name>
    <name evidence="42" type="ORF">DU80_19965</name>
    <name evidence="47" type="ORF">DU81_15730</name>
    <name evidence="41" type="ORF">DU82_15585</name>
    <name evidence="46" type="ORF">DU83_15585</name>
    <name evidence="45" type="ORF">DU84_15675</name>
    <name evidence="32" type="ORF">DU85_19820</name>
    <name evidence="40" type="ORF">DU86_18515</name>
    <name evidence="36" type="ORF">DU87_15105</name>
    <name evidence="43" type="ORF">DU88_15095</name>
</gene>
<dbReference type="Proteomes" id="UP000034040">
    <property type="component" value="Unassembled WGS sequence"/>
</dbReference>
<evidence type="ECO:0000313" key="25">
    <source>
        <dbReference type="EMBL" id="KKH24588.1"/>
    </source>
</evidence>
<evidence type="ECO:0000313" key="20">
    <source>
        <dbReference type="EMBL" id="KKH11103.1"/>
    </source>
</evidence>
<dbReference type="EMBL" id="JJQS01000004">
    <property type="protein sequence ID" value="KKH78938.1"/>
    <property type="molecule type" value="Genomic_DNA"/>
</dbReference>
<dbReference type="EMBL" id="JJQW01000020">
    <property type="protein sequence ID" value="KKH90575.1"/>
    <property type="molecule type" value="Genomic_DNA"/>
</dbReference>
<dbReference type="Proteomes" id="UP000034733">
    <property type="component" value="Unassembled WGS sequence"/>
</dbReference>
<dbReference type="AlphaFoldDB" id="A0A0F8HVF9"/>
<evidence type="ECO:0000313" key="33">
    <source>
        <dbReference type="EMBL" id="KKH56558.1"/>
    </source>
</evidence>
<dbReference type="EMBL" id="JJQN01000151">
    <property type="protein sequence ID" value="KKH56558.1"/>
    <property type="molecule type" value="Genomic_DNA"/>
</dbReference>
<dbReference type="EMBL" id="JJPS01000219">
    <property type="protein sequence ID" value="KKG84733.1"/>
    <property type="molecule type" value="Genomic_DNA"/>
</dbReference>
<evidence type="ECO:0000313" key="26">
    <source>
        <dbReference type="EMBL" id="KKH25411.1"/>
    </source>
</evidence>
<dbReference type="EMBL" id="JJOR01000022">
    <property type="protein sequence ID" value="KKG07966.1"/>
    <property type="molecule type" value="Genomic_DNA"/>
</dbReference>
<evidence type="ECO:0000313" key="45">
    <source>
        <dbReference type="EMBL" id="KKI00160.1"/>
    </source>
</evidence>
<evidence type="ECO:0000313" key="64">
    <source>
        <dbReference type="Proteomes" id="UP000034152"/>
    </source>
</evidence>
<evidence type="ECO:0000313" key="5">
    <source>
        <dbReference type="EMBL" id="KKG26603.1"/>
    </source>
</evidence>
<evidence type="ECO:0000313" key="84">
    <source>
        <dbReference type="Proteomes" id="UP000034733"/>
    </source>
</evidence>
<evidence type="ECO:0000313" key="60">
    <source>
        <dbReference type="Proteomes" id="UP000034064"/>
    </source>
</evidence>
<keyword evidence="78" id="KW-1185">Reference proteome</keyword>
<evidence type="ECO:0000313" key="17">
    <source>
        <dbReference type="EMBL" id="KKG85681.1"/>
    </source>
</evidence>
<dbReference type="Proteomes" id="UP000033987">
    <property type="component" value="Unassembled WGS sequence"/>
</dbReference>
<evidence type="ECO:0000313" key="29">
    <source>
        <dbReference type="EMBL" id="KKH35289.1"/>
    </source>
</evidence>
<dbReference type="Proteomes" id="UP000033814">
    <property type="component" value="Unassembled WGS sequence"/>
</dbReference>
<dbReference type="Proteomes" id="UP000034547">
    <property type="component" value="Unassembled WGS sequence"/>
</dbReference>
<dbReference type="Proteomes" id="UP000033889">
    <property type="component" value="Unassembled WGS sequence"/>
</dbReference>
<dbReference type="Proteomes" id="UP000034142">
    <property type="component" value="Unassembled WGS sequence"/>
</dbReference>
<dbReference type="EMBL" id="JJQC01000076">
    <property type="protein sequence ID" value="KKH21724.1"/>
    <property type="molecule type" value="Genomic_DNA"/>
</dbReference>
<evidence type="ECO:0000313" key="91">
    <source>
        <dbReference type="Proteomes" id="UP000034937"/>
    </source>
</evidence>
<dbReference type="Proteomes" id="UP000034950">
    <property type="component" value="Unassembled WGS sequence"/>
</dbReference>
<evidence type="ECO:0000313" key="68">
    <source>
        <dbReference type="Proteomes" id="UP000034243"/>
    </source>
</evidence>
<evidence type="ECO:0000313" key="23">
    <source>
        <dbReference type="EMBL" id="KKH17449.1"/>
    </source>
</evidence>
<dbReference type="Proteomes" id="UP000034450">
    <property type="component" value="Unassembled WGS sequence"/>
</dbReference>
<dbReference type="Proteomes" id="UP000034937">
    <property type="component" value="Unassembled WGS sequence"/>
</dbReference>
<dbReference type="Proteomes" id="UP000034338">
    <property type="component" value="Unassembled WGS sequence"/>
</dbReference>
<dbReference type="EMBL" id="JJQB01000144">
    <property type="protein sequence ID" value="KKH15290.1"/>
    <property type="molecule type" value="Genomic_DNA"/>
</dbReference>
<evidence type="ECO:0000313" key="78">
    <source>
        <dbReference type="Proteomes" id="UP000034578"/>
    </source>
</evidence>
<evidence type="ECO:0000313" key="41">
    <source>
        <dbReference type="EMBL" id="KKH80935.1"/>
    </source>
</evidence>
<evidence type="ECO:0000313" key="8">
    <source>
        <dbReference type="EMBL" id="KKG38765.1"/>
    </source>
</evidence>
<dbReference type="Proteomes" id="UP000034597">
    <property type="component" value="Unassembled WGS sequence"/>
</dbReference>
<dbReference type="EMBL" id="JJQA01000057">
    <property type="protein sequence ID" value="KKH17449.1"/>
    <property type="molecule type" value="Genomic_DNA"/>
</dbReference>
<evidence type="ECO:0000313" key="85">
    <source>
        <dbReference type="Proteomes" id="UP000034758"/>
    </source>
</evidence>
<dbReference type="EMBL" id="JJPG01000144">
    <property type="protein sequence ID" value="KKG47825.1"/>
    <property type="molecule type" value="Genomic_DNA"/>
</dbReference>
<evidence type="ECO:0000313" key="12">
    <source>
        <dbReference type="EMBL" id="KKG55288.1"/>
    </source>
</evidence>
<evidence type="ECO:0000313" key="53">
    <source>
        <dbReference type="Proteomes" id="UP000033889"/>
    </source>
</evidence>
<dbReference type="Proteomes" id="UP000034227">
    <property type="component" value="Unassembled WGS sequence"/>
</dbReference>
<dbReference type="EMBL" id="JJOT01000008">
    <property type="protein sequence ID" value="KKG06359.1"/>
    <property type="molecule type" value="Genomic_DNA"/>
</dbReference>
<evidence type="ECO:0000313" key="57">
    <source>
        <dbReference type="Proteomes" id="UP000034021"/>
    </source>
</evidence>
<dbReference type="Proteomes" id="UP000034243">
    <property type="component" value="Unassembled WGS sequence"/>
</dbReference>
<evidence type="ECO:0000313" key="66">
    <source>
        <dbReference type="Proteomes" id="UP000034227"/>
    </source>
</evidence>
<evidence type="ECO:0000313" key="48">
    <source>
        <dbReference type="EMBL" id="QCR16540.1"/>
    </source>
</evidence>
<accession>A0A0F8HVF9</accession>
<dbReference type="EMBL" id="JJPB01000086">
    <property type="protein sequence ID" value="KKG31073.1"/>
    <property type="molecule type" value="Genomic_DNA"/>
</dbReference>
<evidence type="ECO:0000313" key="46">
    <source>
        <dbReference type="EMBL" id="KKI01393.1"/>
    </source>
</evidence>
<name>A0A0F8HVF9_METMZ</name>
<evidence type="ECO:0000313" key="87">
    <source>
        <dbReference type="Proteomes" id="UP000034842"/>
    </source>
</evidence>
<dbReference type="Proteomes" id="UP000034925">
    <property type="component" value="Unassembled WGS sequence"/>
</dbReference>
<dbReference type="EMBL" id="JJPC01000033">
    <property type="protein sequence ID" value="KKG36908.1"/>
    <property type="molecule type" value="Genomic_DNA"/>
</dbReference>
<dbReference type="Proteomes" id="UP000034672">
    <property type="component" value="Unassembled WGS sequence"/>
</dbReference>
<dbReference type="EMBL" id="JJOU01000121">
    <property type="protein sequence ID" value="KKG13361.1"/>
    <property type="molecule type" value="Genomic_DNA"/>
</dbReference>
<evidence type="ECO:0000313" key="43">
    <source>
        <dbReference type="EMBL" id="KKH90575.1"/>
    </source>
</evidence>
<dbReference type="Proteomes" id="UP000034195">
    <property type="component" value="Unassembled WGS sequence"/>
</dbReference>
<dbReference type="PATRIC" id="fig|2209.39.peg.1195"/>
<dbReference type="EMBL" id="JJQZ01000003">
    <property type="protein sequence ID" value="KKI00160.1"/>
    <property type="molecule type" value="Genomic_DNA"/>
</dbReference>
<dbReference type="EMBL" id="JJQU01000088">
    <property type="protein sequence ID" value="KKH87190.1"/>
    <property type="molecule type" value="Genomic_DNA"/>
</dbReference>
<dbReference type="EMBL" id="JJQM01000050">
    <property type="protein sequence ID" value="KKH57033.1"/>
    <property type="molecule type" value="Genomic_DNA"/>
</dbReference>
<evidence type="ECO:0000313" key="51">
    <source>
        <dbReference type="Proteomes" id="UP000033878"/>
    </source>
</evidence>
<dbReference type="EMBL" id="JJQJ01000008">
    <property type="protein sequence ID" value="KKH53587.1"/>
    <property type="molecule type" value="Genomic_DNA"/>
</dbReference>
<dbReference type="Proteomes" id="UP000034259">
    <property type="component" value="Unassembled WGS sequence"/>
</dbReference>
<dbReference type="Proteomes" id="UP000300067">
    <property type="component" value="Chromosome"/>
</dbReference>
<dbReference type="EMBL" id="JJQV01000127">
    <property type="protein sequence ID" value="KKH80935.1"/>
    <property type="molecule type" value="Genomic_DNA"/>
</dbReference>
<evidence type="ECO:0000313" key="31">
    <source>
        <dbReference type="EMBL" id="KKH50951.1"/>
    </source>
</evidence>
<evidence type="ECO:0000313" key="89">
    <source>
        <dbReference type="Proteomes" id="UP000034921"/>
    </source>
</evidence>
<dbReference type="Proteomes" id="UP000034387">
    <property type="component" value="Unassembled WGS sequence"/>
</dbReference>
<dbReference type="Proteomes" id="UP000033864">
    <property type="component" value="Unassembled WGS sequence"/>
</dbReference>
<evidence type="ECO:0000313" key="42">
    <source>
        <dbReference type="EMBL" id="KKH87190.1"/>
    </source>
</evidence>
<evidence type="ECO:0000313" key="63">
    <source>
        <dbReference type="Proteomes" id="UP000034151"/>
    </source>
</evidence>
<evidence type="ECO:0000313" key="50">
    <source>
        <dbReference type="Proteomes" id="UP000033864"/>
    </source>
</evidence>
<evidence type="ECO:0000313" key="72">
    <source>
        <dbReference type="Proteomes" id="UP000034387"/>
    </source>
</evidence>
<reference evidence="48 94" key="2">
    <citation type="submission" date="2018-05" db="EMBL/GenBank/DDBJ databases">
        <title>Methanosarcina gilichinskyana sp. nov., a novel methanogenic archaeon isolated from Holocene permafrost, North East Russia.</title>
        <authorList>
            <person name="Oshurkova V."/>
            <person name="Meer M."/>
            <person name="Bochkareva O."/>
            <person name="Shcherbakova V."/>
        </authorList>
    </citation>
    <scope>NUCLEOTIDE SEQUENCE [LARGE SCALE GENOMIC DNA]</scope>
    <source>
        <strain evidence="48 94">JL01</strain>
    </source>
</reference>
<dbReference type="EMBL" id="JJRB01000122">
    <property type="protein sequence ID" value="KKI01393.1"/>
    <property type="molecule type" value="Genomic_DNA"/>
</dbReference>
<dbReference type="Proteomes" id="UP000034692">
    <property type="component" value="Unassembled WGS sequence"/>
</dbReference>
<evidence type="ECO:0000313" key="21">
    <source>
        <dbReference type="EMBL" id="KKH14267.1"/>
    </source>
</evidence>
<evidence type="ECO:0000313" key="88">
    <source>
        <dbReference type="Proteomes" id="UP000034872"/>
    </source>
</evidence>
<evidence type="ECO:0000313" key="38">
    <source>
        <dbReference type="EMBL" id="KKH75522.1"/>
    </source>
</evidence>
<evidence type="ECO:0000313" key="4">
    <source>
        <dbReference type="EMBL" id="KKG13361.1"/>
    </source>
</evidence>
<evidence type="ECO:0000313" key="9">
    <source>
        <dbReference type="EMBL" id="KKG39360.1"/>
    </source>
</evidence>
<evidence type="ECO:0000313" key="28">
    <source>
        <dbReference type="EMBL" id="KKH34891.1"/>
    </source>
</evidence>
<dbReference type="Proteomes" id="UP000034577">
    <property type="component" value="Unassembled WGS sequence"/>
</dbReference>
<dbReference type="Proteomes" id="UP000034298">
    <property type="component" value="Unassembled WGS sequence"/>
</dbReference>
<evidence type="ECO:0000313" key="65">
    <source>
        <dbReference type="Proteomes" id="UP000034195"/>
    </source>
</evidence>
<evidence type="ECO:0000313" key="32">
    <source>
        <dbReference type="EMBL" id="KKH53587.1"/>
    </source>
</evidence>
<evidence type="ECO:0000313" key="27">
    <source>
        <dbReference type="EMBL" id="KKH28960.1"/>
    </source>
</evidence>
<evidence type="ECO:0000313" key="37">
    <source>
        <dbReference type="EMBL" id="KKH69052.1"/>
    </source>
</evidence>
<evidence type="ECO:0000313" key="92">
    <source>
        <dbReference type="Proteomes" id="UP000034944"/>
    </source>
</evidence>
<dbReference type="Proteomes" id="UP000034409">
    <property type="component" value="Unassembled WGS sequence"/>
</dbReference>
<evidence type="ECO:0000313" key="52">
    <source>
        <dbReference type="Proteomes" id="UP000033885"/>
    </source>
</evidence>
<evidence type="ECO:0000313" key="47">
    <source>
        <dbReference type="EMBL" id="KKI03532.1"/>
    </source>
</evidence>
<evidence type="ECO:0000313" key="62">
    <source>
        <dbReference type="Proteomes" id="UP000034142"/>
    </source>
</evidence>
<evidence type="ECO:0000313" key="40">
    <source>
        <dbReference type="EMBL" id="KKH79189.1"/>
    </source>
</evidence>
<proteinExistence type="predicted"/>
<dbReference type="EMBL" id="JJQF01000102">
    <property type="protein sequence ID" value="KKH28960.1"/>
    <property type="molecule type" value="Genomic_DNA"/>
</dbReference>
<dbReference type="Proteomes" id="UP000034842">
    <property type="component" value="Unassembled WGS sequence"/>
</dbReference>
<dbReference type="Proteomes" id="UP000034944">
    <property type="component" value="Unassembled WGS sequence"/>
</dbReference>
<evidence type="ECO:0000313" key="19">
    <source>
        <dbReference type="EMBL" id="KKH08850.1"/>
    </source>
</evidence>
<evidence type="ECO:0000313" key="10">
    <source>
        <dbReference type="EMBL" id="KKG47021.1"/>
    </source>
</evidence>
<evidence type="ECO:0000313" key="2">
    <source>
        <dbReference type="EMBL" id="KKG06359.1"/>
    </source>
</evidence>
<evidence type="ECO:0000313" key="93">
    <source>
        <dbReference type="Proteomes" id="UP000034950"/>
    </source>
</evidence>
<dbReference type="Proteomes" id="UP000034820">
    <property type="component" value="Unassembled WGS sequence"/>
</dbReference>
<dbReference type="Proteomes" id="UP000034399">
    <property type="component" value="Unassembled WGS sequence"/>
</dbReference>
<evidence type="ECO:0000313" key="69">
    <source>
        <dbReference type="Proteomes" id="UP000034259"/>
    </source>
</evidence>
<evidence type="ECO:0000313" key="22">
    <source>
        <dbReference type="EMBL" id="KKH15290.1"/>
    </source>
</evidence>
<evidence type="ECO:0000313" key="94">
    <source>
        <dbReference type="Proteomes" id="UP000300067"/>
    </source>
</evidence>
<dbReference type="Proteomes" id="UP000034021">
    <property type="component" value="Unassembled WGS sequence"/>
</dbReference>
<dbReference type="Proteomes" id="UP000034921">
    <property type="component" value="Unassembled WGS sequence"/>
</dbReference>
<dbReference type="Proteomes" id="UP000034064">
    <property type="component" value="Unassembled WGS sequence"/>
</dbReference>
<dbReference type="EMBL" id="JJPN01000014">
    <property type="protein sequence ID" value="KKG75132.1"/>
    <property type="molecule type" value="Genomic_DNA"/>
</dbReference>
<evidence type="ECO:0000313" key="30">
    <source>
        <dbReference type="EMBL" id="KKH41101.1"/>
    </source>
</evidence>
<evidence type="ECO:0000313" key="83">
    <source>
        <dbReference type="Proteomes" id="UP000034692"/>
    </source>
</evidence>
<evidence type="ECO:0000313" key="86">
    <source>
        <dbReference type="Proteomes" id="UP000034820"/>
    </source>
</evidence>
<dbReference type="Proteomes" id="UP000033878">
    <property type="component" value="Unassembled WGS sequence"/>
</dbReference>
<evidence type="ECO:0000313" key="79">
    <source>
        <dbReference type="Proteomes" id="UP000034597"/>
    </source>
</evidence>
<dbReference type="EMBL" id="JJPR01000101">
    <property type="protein sequence ID" value="KKG85681.1"/>
    <property type="molecule type" value="Genomic_DNA"/>
</dbReference>
<evidence type="ECO:0000313" key="11">
    <source>
        <dbReference type="EMBL" id="KKG47825.1"/>
    </source>
</evidence>
<evidence type="ECO:0000313" key="61">
    <source>
        <dbReference type="Proteomes" id="UP000034074"/>
    </source>
</evidence>
<evidence type="ECO:0000313" key="24">
    <source>
        <dbReference type="EMBL" id="KKH21724.1"/>
    </source>
</evidence>
<evidence type="ECO:0000313" key="36">
    <source>
        <dbReference type="EMBL" id="KKH66661.1"/>
    </source>
</evidence>
<dbReference type="Proteomes" id="UP000034047">
    <property type="component" value="Unassembled WGS sequence"/>
</dbReference>
<dbReference type="Proteomes" id="UP000034151">
    <property type="component" value="Unassembled WGS sequence"/>
</dbReference>
<evidence type="ECO:0000313" key="14">
    <source>
        <dbReference type="EMBL" id="KKG75132.1"/>
    </source>
</evidence>
<evidence type="ECO:0000313" key="49">
    <source>
        <dbReference type="Proteomes" id="UP000033814"/>
    </source>
</evidence>
<sequence>MCQLILHGDKEQVVPIGISTLLSFKIVKDITLRPAGMRRIVCARLLKISERGFARFFQYIRQGQNCQSLVSFGINIL</sequence>
<evidence type="ECO:0000313" key="3">
    <source>
        <dbReference type="EMBL" id="KKG07966.1"/>
    </source>
</evidence>
<evidence type="ECO:0000313" key="55">
    <source>
        <dbReference type="Proteomes" id="UP000033987"/>
    </source>
</evidence>
<dbReference type="EMBL" id="JJQP01000322">
    <property type="protein sequence ID" value="KKH60028.1"/>
    <property type="molecule type" value="Genomic_DNA"/>
</dbReference>
<dbReference type="Proteomes" id="UP000034872">
    <property type="component" value="Unassembled WGS sequence"/>
</dbReference>
<organism evidence="12 68">
    <name type="scientific">Methanosarcina mazei</name>
    <name type="common">Methanosarcina frisia</name>
    <dbReference type="NCBI Taxonomy" id="2209"/>
    <lineage>
        <taxon>Archaea</taxon>
        <taxon>Methanobacteriati</taxon>
        <taxon>Methanobacteriota</taxon>
        <taxon>Stenosarchaea group</taxon>
        <taxon>Methanomicrobia</taxon>
        <taxon>Methanosarcinales</taxon>
        <taxon>Methanosarcinaceae</taxon>
        <taxon>Methanosarcina</taxon>
    </lineage>
</organism>
<dbReference type="Proteomes" id="UP000034758">
    <property type="component" value="Unassembled WGS sequence"/>
</dbReference>
<dbReference type="EMBL" id="JJQG01000135">
    <property type="protein sequence ID" value="KKH35289.1"/>
    <property type="molecule type" value="Genomic_DNA"/>
</dbReference>
<evidence type="ECO:0000313" key="75">
    <source>
        <dbReference type="Proteomes" id="UP000034450"/>
    </source>
</evidence>
<evidence type="ECO:0000313" key="74">
    <source>
        <dbReference type="Proteomes" id="UP000034409"/>
    </source>
</evidence>
<dbReference type="Proteomes" id="UP000034152">
    <property type="component" value="Unassembled WGS sequence"/>
</dbReference>
<evidence type="ECO:0000313" key="80">
    <source>
        <dbReference type="Proteomes" id="UP000034667"/>
    </source>
</evidence>
<evidence type="ECO:0000313" key="18">
    <source>
        <dbReference type="EMBL" id="KKG85801.1"/>
    </source>
</evidence>
<evidence type="ECO:0000313" key="44">
    <source>
        <dbReference type="EMBL" id="KKH92803.1"/>
    </source>
</evidence>
<evidence type="ECO:0000313" key="71">
    <source>
        <dbReference type="Proteomes" id="UP000034338"/>
    </source>
</evidence>
<dbReference type="EMBL" id="JJPH01000022">
    <property type="protein sequence ID" value="KKG55288.1"/>
    <property type="molecule type" value="Genomic_DNA"/>
</dbReference>
<dbReference type="EMBL" id="JJPQ01000014">
    <property type="protein sequence ID" value="KKG85801.1"/>
    <property type="molecule type" value="Genomic_DNA"/>
</dbReference>
<dbReference type="Proteomes" id="UP000034232">
    <property type="component" value="Unassembled WGS sequence"/>
</dbReference>
<evidence type="ECO:0000313" key="58">
    <source>
        <dbReference type="Proteomes" id="UP000034040"/>
    </source>
</evidence>
<dbReference type="EMBL" id="JJQE01000161">
    <property type="protein sequence ID" value="KKH24588.1"/>
    <property type="molecule type" value="Genomic_DNA"/>
</dbReference>
<dbReference type="EMBL" id="JJQR01000006">
    <property type="protein sequence ID" value="KKH79189.1"/>
    <property type="molecule type" value="Genomic_DNA"/>
</dbReference>
<dbReference type="EMBL" id="JJQX01000157">
    <property type="protein sequence ID" value="KKH92803.1"/>
    <property type="molecule type" value="Genomic_DNA"/>
</dbReference>
<dbReference type="Proteomes" id="UP000034667">
    <property type="component" value="Unassembled WGS sequence"/>
</dbReference>
<evidence type="ECO:0000313" key="90">
    <source>
        <dbReference type="Proteomes" id="UP000034925"/>
    </source>
</evidence>
<dbReference type="EMBL" id="JJQQ01000089">
    <property type="protein sequence ID" value="KKH66661.1"/>
    <property type="molecule type" value="Genomic_DNA"/>
</dbReference>
<evidence type="ECO:0000313" key="39">
    <source>
        <dbReference type="EMBL" id="KKH78938.1"/>
    </source>
</evidence>
<dbReference type="EMBL" id="JJQO01000041">
    <property type="protein sequence ID" value="KKH69052.1"/>
    <property type="molecule type" value="Genomic_DNA"/>
</dbReference>
<dbReference type="Proteomes" id="UP000033933">
    <property type="component" value="Unassembled WGS sequence"/>
</dbReference>
<evidence type="ECO:0000313" key="35">
    <source>
        <dbReference type="EMBL" id="KKH60028.1"/>
    </source>
</evidence>
<evidence type="ECO:0000313" key="82">
    <source>
        <dbReference type="Proteomes" id="UP000034672"/>
    </source>
</evidence>
<dbReference type="EMBL" id="JJPE01000168">
    <property type="protein sequence ID" value="KKG39360.1"/>
    <property type="molecule type" value="Genomic_DNA"/>
</dbReference>
<evidence type="ECO:0000313" key="13">
    <source>
        <dbReference type="EMBL" id="KKG72492.1"/>
    </source>
</evidence>
<evidence type="ECO:0000313" key="1">
    <source>
        <dbReference type="EMBL" id="KKG01330.1"/>
    </source>
</evidence>
<dbReference type="EMBL" id="JJPX01000014">
    <property type="protein sequence ID" value="KKH14267.1"/>
    <property type="molecule type" value="Genomic_DNA"/>
</dbReference>
<dbReference type="Proteomes" id="UP000034001">
    <property type="component" value="Unassembled WGS sequence"/>
</dbReference>
<evidence type="ECO:0000313" key="6">
    <source>
        <dbReference type="EMBL" id="KKG31073.1"/>
    </source>
</evidence>
<dbReference type="Proteomes" id="UP000034578">
    <property type="component" value="Unassembled WGS sequence"/>
</dbReference>
<evidence type="ECO:0000313" key="34">
    <source>
        <dbReference type="EMBL" id="KKH57033.1"/>
    </source>
</evidence>
<evidence type="ECO:0000313" key="76">
    <source>
        <dbReference type="Proteomes" id="UP000034547"/>
    </source>
</evidence>
<evidence type="ECO:0000313" key="7">
    <source>
        <dbReference type="EMBL" id="KKG36908.1"/>
    </source>
</evidence>
<dbReference type="EMBL" id="JJPO01000090">
    <property type="protein sequence ID" value="KKG72492.1"/>
    <property type="molecule type" value="Genomic_DNA"/>
</dbReference>
<dbReference type="Proteomes" id="UP000033885">
    <property type="component" value="Unassembled WGS sequence"/>
</dbReference>
<evidence type="ECO:0000313" key="73">
    <source>
        <dbReference type="Proteomes" id="UP000034399"/>
    </source>
</evidence>
<dbReference type="EMBL" id="CP029709">
    <property type="protein sequence ID" value="QCR16540.1"/>
    <property type="molecule type" value="Genomic_DNA"/>
</dbReference>
<dbReference type="EMBL" id="JJRA01000084">
    <property type="protein sequence ID" value="KKI03532.1"/>
    <property type="molecule type" value="Genomic_DNA"/>
</dbReference>
<evidence type="ECO:0000313" key="70">
    <source>
        <dbReference type="Proteomes" id="UP000034298"/>
    </source>
</evidence>
<dbReference type="EMBL" id="JJPA01000253">
    <property type="protein sequence ID" value="KKG26603.1"/>
    <property type="molecule type" value="Genomic_DNA"/>
</dbReference>
<dbReference type="EMBL" id="JJQD01000158">
    <property type="protein sequence ID" value="KKH25411.1"/>
    <property type="molecule type" value="Genomic_DNA"/>
</dbReference>
<dbReference type="EMBL" id="JJPY01000064">
    <property type="protein sequence ID" value="KKH08850.1"/>
    <property type="molecule type" value="Genomic_DNA"/>
</dbReference>
<protein>
    <submittedName>
        <fullName evidence="12">Uncharacterized protein</fullName>
    </submittedName>
</protein>
<dbReference type="EMBL" id="JJPZ01000076">
    <property type="protein sequence ID" value="KKH11103.1"/>
    <property type="molecule type" value="Genomic_DNA"/>
</dbReference>
<evidence type="ECO:0000313" key="81">
    <source>
        <dbReference type="Proteomes" id="UP000034668"/>
    </source>
</evidence>
<dbReference type="EMBL" id="JJPM01000094">
    <property type="protein sequence ID" value="KKG77533.1"/>
    <property type="molecule type" value="Genomic_DNA"/>
</dbReference>
<reference evidence="49 50" key="1">
    <citation type="journal article" date="2015" name="ISME J.">
        <title>Genomic and phenotypic differentiation among Methanosarcina mazei populations from Columbia River sediment.</title>
        <authorList>
            <person name="Youngblut N.D."/>
            <person name="Wirth J.S."/>
            <person name="Henriksen J.R."/>
            <person name="Smith M."/>
            <person name="Simon H."/>
            <person name="Metcalf W.W."/>
            <person name="Whitaker R.J."/>
        </authorList>
    </citation>
    <scope>NUCLEOTIDE SEQUENCE [LARGE SCALE GENOMIC DNA]</scope>
    <source>
        <strain evidence="23 60">1.F.A.1A.3</strain>
        <strain evidence="22 84">1.F.A.1B.3</strain>
        <strain evidence="24 55">1.F.A.1B.4</strain>
        <strain evidence="26 66">1.F.A.2.8</strain>
        <strain evidence="25 89">1.F.M.0.5</strain>
        <strain evidence="27 71">1.H.A.0.1</strain>
        <strain evidence="29 85">1.H.A.1A.1</strain>
        <strain evidence="28 57">1.H.A.1A.3</strain>
        <strain evidence="30 82">1.H.A.1A.4</strain>
        <strain evidence="32 50">1.H.A.1A.6</strain>
        <strain evidence="31 69">1.H.A.2.1</strain>
        <strain evidence="34 67">1.H.A.2.3</strain>
        <strain evidence="33 75">1.H.A.2.6</strain>
        <strain evidence="37 83">1.H.A.2.7</strain>
        <strain evidence="35">1.H.A.2.8</strain>
        <strain evidence="36 54">1.H.M.0.1</strain>
        <strain evidence="40 90">1.H.M.1A.1</strain>
        <strain evidence="39 58">1.H.M.1A.2</strain>
        <strain evidence="38 87">1.H.M.1A.3</strain>
        <strain evidence="42 64">1.H.M.2.1</strain>
        <strain evidence="41 49">1.H.M.2.2</strain>
        <strain evidence="43 91">1.H.M.2.3</strain>
        <strain evidence="44 81">1.H.M.2.4</strain>
        <strain evidence="45 88">1.H.T.2.1</strain>
        <strain evidence="47 52">1.H.T.2.3</strain>
        <strain evidence="46 76">1.H.T.2.5</strain>
        <strain evidence="3 62">2.F.A.2.3</strain>
        <strain evidence="1 78">2.F.A.2.4</strain>
        <strain evidence="2 79">2.F.T.0.2</strain>
        <strain evidence="4 59">2.F.T.2.6</strain>
        <strain evidence="5 73">3.F.A.1A.1</strain>
        <strain evidence="6 51">3.F.A.1A.3</strain>
        <strain evidence="7 70">3.F.A.1B.1</strain>
        <strain evidence="8 77">3.F.A.2.12</strain>
        <strain evidence="9 80">3.F.A.2.3</strain>
        <strain evidence="10 63">3.F.A.2.5</strain>
        <strain evidence="11 65">3.F.A.2.6</strain>
        <strain evidence="12 68">3.F.A.2.7</strain>
        <strain evidence="15">3.H.A.1A.1</strain>
        <strain evidence="14 61">3.H.A.1A.2</strain>
        <strain evidence="13 56">3.H.A.2.1</strain>
        <strain evidence="18 53">3.H.A.2.5</strain>
        <strain evidence="17 93">3.H.A.2.6</strain>
        <strain evidence="16 74">3.H.A.2.8</strain>
        <strain evidence="21 72">3.H.M.2.7</strain>
        <strain evidence="19 86">3.H.T.1A.1</strain>
        <strain evidence="20 92">3.H.T.1A.2</strain>
    </source>
</reference>
<dbReference type="Proteomes" id="UP000034074">
    <property type="component" value="Unassembled WGS sequence"/>
</dbReference>
<dbReference type="EMBL" id="JJQT01000180">
    <property type="protein sequence ID" value="KKH75522.1"/>
    <property type="molecule type" value="Genomic_DNA"/>
</dbReference>
<dbReference type="EMBL" id="JJPD01000145">
    <property type="protein sequence ID" value="KKG38765.1"/>
    <property type="molecule type" value="Genomic_DNA"/>
</dbReference>
<evidence type="ECO:0000313" key="54">
    <source>
        <dbReference type="Proteomes" id="UP000033933"/>
    </source>
</evidence>
<dbReference type="EMBL" id="JJQI01000035">
    <property type="protein sequence ID" value="KKH41101.1"/>
    <property type="molecule type" value="Genomic_DNA"/>
</dbReference>
<dbReference type="EMBL" id="JJOS01000087">
    <property type="protein sequence ID" value="KKG01330.1"/>
    <property type="molecule type" value="Genomic_DNA"/>
</dbReference>
<evidence type="ECO:0000313" key="67">
    <source>
        <dbReference type="Proteomes" id="UP000034232"/>
    </source>
</evidence>
<dbReference type="EMBL" id="JJPF01000002">
    <property type="protein sequence ID" value="KKG47021.1"/>
    <property type="molecule type" value="Genomic_DNA"/>
</dbReference>
<evidence type="ECO:0000313" key="16">
    <source>
        <dbReference type="EMBL" id="KKG84733.1"/>
    </source>
</evidence>